<dbReference type="GO" id="GO:0005975">
    <property type="term" value="P:carbohydrate metabolic process"/>
    <property type="evidence" value="ECO:0007669"/>
    <property type="project" value="UniProtKB-ARBA"/>
</dbReference>
<dbReference type="SUPFAM" id="SSF49464">
    <property type="entry name" value="Carboxypeptidase regulatory domain-like"/>
    <property type="match status" value="2"/>
</dbReference>
<feature type="transmembrane region" description="Helical" evidence="9">
    <location>
        <begin position="409"/>
        <end position="436"/>
    </location>
</feature>
<evidence type="ECO:0000256" key="4">
    <source>
        <dbReference type="ARBA" id="ARBA00022475"/>
    </source>
</evidence>
<accession>A0A239P9T8</accession>
<feature type="domain" description="Major facilitator superfamily (MFS) profile" evidence="10">
    <location>
        <begin position="28"/>
        <end position="510"/>
    </location>
</feature>
<evidence type="ECO:0000256" key="5">
    <source>
        <dbReference type="ARBA" id="ARBA00022692"/>
    </source>
</evidence>
<dbReference type="InterPro" id="IPR011701">
    <property type="entry name" value="MFS"/>
</dbReference>
<dbReference type="InterPro" id="IPR036259">
    <property type="entry name" value="MFS_trans_sf"/>
</dbReference>
<dbReference type="GO" id="GO:0022857">
    <property type="term" value="F:transmembrane transporter activity"/>
    <property type="evidence" value="ECO:0007669"/>
    <property type="project" value="InterPro"/>
</dbReference>
<dbReference type="InterPro" id="IPR008969">
    <property type="entry name" value="CarboxyPept-like_regulatory"/>
</dbReference>
<dbReference type="Proteomes" id="UP000198282">
    <property type="component" value="Unassembled WGS sequence"/>
</dbReference>
<reference evidence="11 12" key="1">
    <citation type="submission" date="2017-06" db="EMBL/GenBank/DDBJ databases">
        <authorList>
            <person name="Kim H.J."/>
            <person name="Triplett B.A."/>
        </authorList>
    </citation>
    <scope>NUCLEOTIDE SEQUENCE [LARGE SCALE GENOMIC DNA]</scope>
    <source>
        <strain evidence="11 12">CGMCC 4.2132</strain>
    </source>
</reference>
<evidence type="ECO:0000256" key="8">
    <source>
        <dbReference type="SAM" id="MobiDB-lite"/>
    </source>
</evidence>
<evidence type="ECO:0000313" key="12">
    <source>
        <dbReference type="Proteomes" id="UP000198282"/>
    </source>
</evidence>
<evidence type="ECO:0000259" key="10">
    <source>
        <dbReference type="PROSITE" id="PS50850"/>
    </source>
</evidence>
<dbReference type="SUPFAM" id="SSF103473">
    <property type="entry name" value="MFS general substrate transporter"/>
    <property type="match status" value="1"/>
</dbReference>
<dbReference type="Gene3D" id="2.60.40.1120">
    <property type="entry name" value="Carboxypeptidase-like, regulatory domain"/>
    <property type="match status" value="2"/>
</dbReference>
<dbReference type="EMBL" id="FZOD01000105">
    <property type="protein sequence ID" value="SNT63797.1"/>
    <property type="molecule type" value="Genomic_DNA"/>
</dbReference>
<dbReference type="Gene3D" id="1.20.1250.20">
    <property type="entry name" value="MFS general substrate transporter like domains"/>
    <property type="match status" value="1"/>
</dbReference>
<gene>
    <name evidence="11" type="ORF">SAMN05216276_11052</name>
</gene>
<evidence type="ECO:0000256" key="7">
    <source>
        <dbReference type="ARBA" id="ARBA00023136"/>
    </source>
</evidence>
<dbReference type="Pfam" id="PF07690">
    <property type="entry name" value="MFS_1"/>
    <property type="match status" value="1"/>
</dbReference>
<dbReference type="Pfam" id="PF13620">
    <property type="entry name" value="CarboxypepD_reg"/>
    <property type="match status" value="3"/>
</dbReference>
<dbReference type="PROSITE" id="PS50850">
    <property type="entry name" value="MFS"/>
    <property type="match status" value="1"/>
</dbReference>
<feature type="transmembrane region" description="Helical" evidence="9">
    <location>
        <begin position="181"/>
        <end position="201"/>
    </location>
</feature>
<keyword evidence="4" id="KW-1003">Cell membrane</keyword>
<feature type="transmembrane region" description="Helical" evidence="9">
    <location>
        <begin position="375"/>
        <end position="397"/>
    </location>
</feature>
<keyword evidence="5 9" id="KW-0812">Transmembrane</keyword>
<protein>
    <submittedName>
        <fullName evidence="11">Drug resistance transporter, EmrB/QacA subfamily</fullName>
    </submittedName>
</protein>
<dbReference type="PRINTS" id="PR01036">
    <property type="entry name" value="TCRTETB"/>
</dbReference>
<feature type="transmembrane region" description="Helical" evidence="9">
    <location>
        <begin position="29"/>
        <end position="50"/>
    </location>
</feature>
<feature type="transmembrane region" description="Helical" evidence="9">
    <location>
        <begin position="62"/>
        <end position="82"/>
    </location>
</feature>
<feature type="transmembrane region" description="Helical" evidence="9">
    <location>
        <begin position="248"/>
        <end position="267"/>
    </location>
</feature>
<comment type="subcellular location">
    <subcellularLocation>
        <location evidence="1">Cell membrane</location>
        <topology evidence="1">Multi-pass membrane protein</topology>
    </subcellularLocation>
</comment>
<proteinExistence type="inferred from homology"/>
<evidence type="ECO:0000256" key="3">
    <source>
        <dbReference type="ARBA" id="ARBA00022448"/>
    </source>
</evidence>
<dbReference type="AlphaFoldDB" id="A0A239P9T8"/>
<keyword evidence="3" id="KW-0813">Transport</keyword>
<name>A0A239P9T8_9ACTN</name>
<evidence type="ECO:0000256" key="9">
    <source>
        <dbReference type="SAM" id="Phobius"/>
    </source>
</evidence>
<dbReference type="PANTHER" id="PTHR23501:SF197">
    <property type="entry name" value="COMD"/>
    <property type="match status" value="1"/>
</dbReference>
<feature type="compositionally biased region" description="Polar residues" evidence="8">
    <location>
        <begin position="515"/>
        <end position="529"/>
    </location>
</feature>
<feature type="region of interest" description="Disordered" evidence="8">
    <location>
        <begin position="515"/>
        <end position="535"/>
    </location>
</feature>
<feature type="transmembrane region" description="Helical" evidence="9">
    <location>
        <begin position="350"/>
        <end position="369"/>
    </location>
</feature>
<feature type="transmembrane region" description="Helical" evidence="9">
    <location>
        <begin position="279"/>
        <end position="299"/>
    </location>
</feature>
<feature type="transmembrane region" description="Helical" evidence="9">
    <location>
        <begin position="319"/>
        <end position="338"/>
    </location>
</feature>
<feature type="transmembrane region" description="Helical" evidence="9">
    <location>
        <begin position="487"/>
        <end position="505"/>
    </location>
</feature>
<feature type="transmembrane region" description="Helical" evidence="9">
    <location>
        <begin position="213"/>
        <end position="236"/>
    </location>
</feature>
<keyword evidence="7 9" id="KW-0472">Membrane</keyword>
<keyword evidence="6 9" id="KW-1133">Transmembrane helix</keyword>
<evidence type="ECO:0000256" key="2">
    <source>
        <dbReference type="ARBA" id="ARBA00007520"/>
    </source>
</evidence>
<sequence>MTTAVSAEAQEAPPGSAVPMTHRQVLEALSGLLLGLFVAILSATVVSNALPTIIADLHATEATYSWVITAELLATTVTTPIWGKLADLVSKKVLVQLGLIIYVVGSALGGLAPNAGLLIGARVIQGIGVGGLTALVQVIMAAMISPRERGRYSGYLGATFALATVAGPLIGGVIVDTDWLGWRWCFYVGVPFAIIALIVLQRTLRLPVIKREVSIDWIGAAVFSAATSLLLIWVSFAGSKYDWLSWQTGAMVGGAALLAVIFVAVELRVKEPLVPMRLFAHRAISLSVVASMLVGVAMYGVTTFLSQYFQLARGESPTMAGILTLPLIFGLALTSTVVGQIITRTGRWKIFLILGGICLTAGIALAGMLRFDTDYWQIAIYMFLIGAGVGMMMQNLVLAVQNQVRMQDLGAASSVVVFFRTLGGTAGVAALGAVLANRVAVYTSDGLTKLGLPGAGGGDGTIPVLSELPPPVRGVVKSAFGHGVGDIFLYAAPLALLSLVVVLFIKEVALRGSSTDVPATDAGTPSDNGTMAGRHAQGHPRELVSVGAGHQSGNGLADAQTAINGPATAPLRVPNVAYASAGTTDPQDLGGGSGIRGFIRGSDGTPVSHATLTLIDMRGQQLGHTVTQADGSYNVRTPAGGTYVLIASAAEHDPQVATLAVGDQPLEFDLILAGSGRLSGTVRDTEGRPVAQAMVIVTDVRGDVVTTGATLDDGTFGFTGVVAGTYTIAVSAGIYRPAAVPVEVGTGHTTQDIVLQAGARVRGTVRVKNGDGPLADARVTLLDTAGNVVGTATTGEDGEYAFADLTSGQYTVIATGYPPVASAVNLAGQGDDDHDLWLGHAE</sequence>
<feature type="transmembrane region" description="Helical" evidence="9">
    <location>
        <begin position="155"/>
        <end position="175"/>
    </location>
</feature>
<dbReference type="CDD" id="cd17502">
    <property type="entry name" value="MFS_Azr1_MDR_like"/>
    <property type="match status" value="1"/>
</dbReference>
<dbReference type="Gene3D" id="2.60.40.10">
    <property type="entry name" value="Immunoglobulins"/>
    <property type="match status" value="1"/>
</dbReference>
<dbReference type="SUPFAM" id="SSF49478">
    <property type="entry name" value="Cna protein B-type domain"/>
    <property type="match status" value="1"/>
</dbReference>
<dbReference type="InterPro" id="IPR013783">
    <property type="entry name" value="Ig-like_fold"/>
</dbReference>
<feature type="transmembrane region" description="Helical" evidence="9">
    <location>
        <begin position="124"/>
        <end position="143"/>
    </location>
</feature>
<dbReference type="RefSeq" id="WP_218825812.1">
    <property type="nucleotide sequence ID" value="NZ_FZOD01000105.1"/>
</dbReference>
<dbReference type="FunFam" id="1.20.1720.10:FF:000004">
    <property type="entry name" value="EmrB/QacA family drug resistance transporter"/>
    <property type="match status" value="1"/>
</dbReference>
<feature type="transmembrane region" description="Helical" evidence="9">
    <location>
        <begin position="94"/>
        <end position="112"/>
    </location>
</feature>
<organism evidence="11 12">
    <name type="scientific">Streptosporangium subroseum</name>
    <dbReference type="NCBI Taxonomy" id="106412"/>
    <lineage>
        <taxon>Bacteria</taxon>
        <taxon>Bacillati</taxon>
        <taxon>Actinomycetota</taxon>
        <taxon>Actinomycetes</taxon>
        <taxon>Streptosporangiales</taxon>
        <taxon>Streptosporangiaceae</taxon>
        <taxon>Streptosporangium</taxon>
    </lineage>
</organism>
<dbReference type="PANTHER" id="PTHR23501">
    <property type="entry name" value="MAJOR FACILITATOR SUPERFAMILY"/>
    <property type="match status" value="1"/>
</dbReference>
<dbReference type="GO" id="GO:0005886">
    <property type="term" value="C:plasma membrane"/>
    <property type="evidence" value="ECO:0007669"/>
    <property type="project" value="UniProtKB-SubCell"/>
</dbReference>
<comment type="similarity">
    <text evidence="2">Belongs to the major facilitator superfamily. TCR/Tet family.</text>
</comment>
<evidence type="ECO:0000313" key="11">
    <source>
        <dbReference type="EMBL" id="SNT63797.1"/>
    </source>
</evidence>
<evidence type="ECO:0000256" key="1">
    <source>
        <dbReference type="ARBA" id="ARBA00004651"/>
    </source>
</evidence>
<dbReference type="Gene3D" id="1.20.1720.10">
    <property type="entry name" value="Multidrug resistance protein D"/>
    <property type="match status" value="1"/>
</dbReference>
<keyword evidence="12" id="KW-1185">Reference proteome</keyword>
<evidence type="ECO:0000256" key="6">
    <source>
        <dbReference type="ARBA" id="ARBA00022989"/>
    </source>
</evidence>
<dbReference type="InterPro" id="IPR020846">
    <property type="entry name" value="MFS_dom"/>
</dbReference>